<dbReference type="Gene3D" id="3.40.50.150">
    <property type="entry name" value="Vaccinia Virus protein VP39"/>
    <property type="match status" value="1"/>
</dbReference>
<dbReference type="Proteomes" id="UP000182100">
    <property type="component" value="Unassembled WGS sequence"/>
</dbReference>
<keyword evidence="4" id="KW-1185">Reference proteome</keyword>
<feature type="coiled-coil region" evidence="1">
    <location>
        <begin position="718"/>
        <end position="748"/>
    </location>
</feature>
<dbReference type="GO" id="GO:0003676">
    <property type="term" value="F:nucleic acid binding"/>
    <property type="evidence" value="ECO:0007669"/>
    <property type="project" value="InterPro"/>
</dbReference>
<evidence type="ECO:0000256" key="2">
    <source>
        <dbReference type="SAM" id="MobiDB-lite"/>
    </source>
</evidence>
<protein>
    <submittedName>
        <fullName evidence="3">Uncharacterized protein</fullName>
    </submittedName>
</protein>
<name>A0A1G6VYC9_9ACTN</name>
<dbReference type="GO" id="GO:0032259">
    <property type="term" value="P:methylation"/>
    <property type="evidence" value="ECO:0007669"/>
    <property type="project" value="InterPro"/>
</dbReference>
<evidence type="ECO:0000313" key="4">
    <source>
        <dbReference type="Proteomes" id="UP000182100"/>
    </source>
</evidence>
<dbReference type="PROSITE" id="PS00092">
    <property type="entry name" value="N6_MTASE"/>
    <property type="match status" value="1"/>
</dbReference>
<dbReference type="GO" id="GO:0008168">
    <property type="term" value="F:methyltransferase activity"/>
    <property type="evidence" value="ECO:0007669"/>
    <property type="project" value="InterPro"/>
</dbReference>
<dbReference type="AlphaFoldDB" id="A0A1G6VYC9"/>
<dbReference type="InterPro" id="IPR002052">
    <property type="entry name" value="DNA_methylase_N6_adenine_CS"/>
</dbReference>
<dbReference type="EMBL" id="FMZK01000009">
    <property type="protein sequence ID" value="SDD58578.1"/>
    <property type="molecule type" value="Genomic_DNA"/>
</dbReference>
<accession>A0A1G6VYC9</accession>
<dbReference type="SUPFAM" id="SSF53335">
    <property type="entry name" value="S-adenosyl-L-methionine-dependent methyltransferases"/>
    <property type="match status" value="1"/>
</dbReference>
<dbReference type="STRING" id="67344.SAMN05216505_109144"/>
<organism evidence="3 4">
    <name type="scientific">Streptomyces prasinopilosus</name>
    <dbReference type="NCBI Taxonomy" id="67344"/>
    <lineage>
        <taxon>Bacteria</taxon>
        <taxon>Bacillati</taxon>
        <taxon>Actinomycetota</taxon>
        <taxon>Actinomycetes</taxon>
        <taxon>Kitasatosporales</taxon>
        <taxon>Streptomycetaceae</taxon>
        <taxon>Streptomyces</taxon>
    </lineage>
</organism>
<sequence>MSRPRPTFMSWQSTSVPRADTVTAPQSYAPVSLGEIKELAGVGRPTVSNWRRRHSKELLHGTNDSRRPFPDPIPGVGSESKPLFDAAEIADWLDLRAVPDGEPDDNGRLPTYGDRFRRALRLRGLVALKHRLGSAETVISQALAVIAMSAEGKDRIPEYLPRELLAEYEGADPDLVRAAHELMDEIGAPGWAADALLGLDDEGLEIARRLESDLVMDVTPRGVVALVAALIGPNEGGPGQRSAISLCAGLGELLLGMGGGPYEGLRGHGELVAVETDPLLRKLLRYRLLSYEAGSVEVCASPSELDTPRAWNQAPVEAHTFSRADVVLADPPYVSGERERDVEGPLWWAEEAVRRLEPGGRAYVVVPAWTLTRTSGTGPASVPTPTIDARRALLARGCVETVVQLPRRIHPFRTGAEYALLVLRPPSAAPGSVLLVDADRIARRAGGKAEEWIDRVVGLTRPGAVPEPDDDGPAEDADGPRDARRVHVRPSGRAGEQLLDNRSVLPSHRLAAPEARVDHVDETLAARRAVAAALPHLRDWVVDMNIGRRDPHTPIRHRNLDVLLKAGQLRLLGGHRVKEDDIGEAGLPVVGREEMLGELPVGARCIAPEDLAAYPSAKVTEPGDVLLLAEHGVRCLVDTAGGCVLLSPVQGLRITAYREHVRDVTRGGPVRPDALWMRPHSLARLLQAPRNQHRGSGSLVRRVSVRDMDLPQLPPEEIAELEAILAETERLRAEARAQLEALDRLAERVSAGAADGGLALRRR</sequence>
<feature type="compositionally biased region" description="Acidic residues" evidence="2">
    <location>
        <begin position="467"/>
        <end position="477"/>
    </location>
</feature>
<reference evidence="4" key="1">
    <citation type="submission" date="2016-10" db="EMBL/GenBank/DDBJ databases">
        <authorList>
            <person name="Varghese N."/>
            <person name="Submissions S."/>
        </authorList>
    </citation>
    <scope>NUCLEOTIDE SEQUENCE [LARGE SCALE GENOMIC DNA]</scope>
    <source>
        <strain evidence="4">CGMCC 4.3504</strain>
    </source>
</reference>
<proteinExistence type="predicted"/>
<evidence type="ECO:0000313" key="3">
    <source>
        <dbReference type="EMBL" id="SDD58578.1"/>
    </source>
</evidence>
<evidence type="ECO:0000256" key="1">
    <source>
        <dbReference type="SAM" id="Coils"/>
    </source>
</evidence>
<dbReference type="RefSeq" id="WP_055573401.1">
    <property type="nucleotide sequence ID" value="NZ_FMZK01000009.1"/>
</dbReference>
<feature type="region of interest" description="Disordered" evidence="2">
    <location>
        <begin position="460"/>
        <end position="497"/>
    </location>
</feature>
<gene>
    <name evidence="3" type="ORF">SAMN05216505_109144</name>
</gene>
<dbReference type="InterPro" id="IPR029063">
    <property type="entry name" value="SAM-dependent_MTases_sf"/>
</dbReference>
<keyword evidence="1" id="KW-0175">Coiled coil</keyword>